<feature type="transmembrane region" description="Helical" evidence="1">
    <location>
        <begin position="33"/>
        <end position="54"/>
    </location>
</feature>
<dbReference type="EMBL" id="BARV01006111">
    <property type="protein sequence ID" value="GAI08174.1"/>
    <property type="molecule type" value="Genomic_DNA"/>
</dbReference>
<accession>X1MP62</accession>
<proteinExistence type="predicted"/>
<comment type="caution">
    <text evidence="2">The sequence shown here is derived from an EMBL/GenBank/DDBJ whole genome shotgun (WGS) entry which is preliminary data.</text>
</comment>
<organism evidence="2">
    <name type="scientific">marine sediment metagenome</name>
    <dbReference type="NCBI Taxonomy" id="412755"/>
    <lineage>
        <taxon>unclassified sequences</taxon>
        <taxon>metagenomes</taxon>
        <taxon>ecological metagenomes</taxon>
    </lineage>
</organism>
<protein>
    <submittedName>
        <fullName evidence="2">Uncharacterized protein</fullName>
    </submittedName>
</protein>
<reference evidence="2" key="1">
    <citation type="journal article" date="2014" name="Front. Microbiol.">
        <title>High frequency of phylogenetically diverse reductive dehalogenase-homologous genes in deep subseafloor sedimentary metagenomes.</title>
        <authorList>
            <person name="Kawai M."/>
            <person name="Futagami T."/>
            <person name="Toyoda A."/>
            <person name="Takaki Y."/>
            <person name="Nishi S."/>
            <person name="Hori S."/>
            <person name="Arai W."/>
            <person name="Tsubouchi T."/>
            <person name="Morono Y."/>
            <person name="Uchiyama I."/>
            <person name="Ito T."/>
            <person name="Fujiyama A."/>
            <person name="Inagaki F."/>
            <person name="Takami H."/>
        </authorList>
    </citation>
    <scope>NUCLEOTIDE SEQUENCE</scope>
    <source>
        <strain evidence="2">Expedition CK06-06</strain>
    </source>
</reference>
<sequence length="88" mass="10321">MTKDTIDLENLSLKDQKKFCLNIGKLQNADLDYGIDVLGIAFLINGDWVVTWAIPVKIYNRIMRDTDKILRETRVKKRRKTKIKRSNL</sequence>
<dbReference type="AlphaFoldDB" id="X1MP62"/>
<keyword evidence="1" id="KW-0472">Membrane</keyword>
<gene>
    <name evidence="2" type="ORF">S06H3_12492</name>
</gene>
<keyword evidence="1" id="KW-1133">Transmembrane helix</keyword>
<evidence type="ECO:0000256" key="1">
    <source>
        <dbReference type="SAM" id="Phobius"/>
    </source>
</evidence>
<name>X1MP62_9ZZZZ</name>
<evidence type="ECO:0000313" key="2">
    <source>
        <dbReference type="EMBL" id="GAI08174.1"/>
    </source>
</evidence>
<keyword evidence="1" id="KW-0812">Transmembrane</keyword>